<dbReference type="AlphaFoldDB" id="A0A7J7IYZ3"/>
<dbReference type="Gene3D" id="2.60.40.10">
    <property type="entry name" value="Immunoglobulins"/>
    <property type="match status" value="1"/>
</dbReference>
<dbReference type="PROSITE" id="PS50835">
    <property type="entry name" value="IG_LIKE"/>
    <property type="match status" value="1"/>
</dbReference>
<dbReference type="SUPFAM" id="SSF48726">
    <property type="entry name" value="Immunoglobulin"/>
    <property type="match status" value="1"/>
</dbReference>
<comment type="caution">
    <text evidence="2">The sequence shown here is derived from an EMBL/GenBank/DDBJ whole genome shotgun (WGS) entry which is preliminary data.</text>
</comment>
<name>A0A7J7IYZ3_BUGNE</name>
<organism evidence="2 3">
    <name type="scientific">Bugula neritina</name>
    <name type="common">Brown bryozoan</name>
    <name type="synonym">Sertularia neritina</name>
    <dbReference type="NCBI Taxonomy" id="10212"/>
    <lineage>
        <taxon>Eukaryota</taxon>
        <taxon>Metazoa</taxon>
        <taxon>Spiralia</taxon>
        <taxon>Lophotrochozoa</taxon>
        <taxon>Bryozoa</taxon>
        <taxon>Gymnolaemata</taxon>
        <taxon>Cheilostomatida</taxon>
        <taxon>Flustrina</taxon>
        <taxon>Buguloidea</taxon>
        <taxon>Bugulidae</taxon>
        <taxon>Bugula</taxon>
    </lineage>
</organism>
<protein>
    <recommendedName>
        <fullName evidence="1">Ig-like domain-containing protein</fullName>
    </recommendedName>
</protein>
<reference evidence="2" key="1">
    <citation type="submission" date="2020-06" db="EMBL/GenBank/DDBJ databases">
        <title>Draft genome of Bugula neritina, a colonial animal packing powerful symbionts and potential medicines.</title>
        <authorList>
            <person name="Rayko M."/>
        </authorList>
    </citation>
    <scope>NUCLEOTIDE SEQUENCE [LARGE SCALE GENOMIC DNA]</scope>
    <source>
        <strain evidence="2">Kwan_BN1</strain>
    </source>
</reference>
<evidence type="ECO:0000313" key="3">
    <source>
        <dbReference type="Proteomes" id="UP000593567"/>
    </source>
</evidence>
<dbReference type="Proteomes" id="UP000593567">
    <property type="component" value="Unassembled WGS sequence"/>
</dbReference>
<dbReference type="InterPro" id="IPR013783">
    <property type="entry name" value="Ig-like_fold"/>
</dbReference>
<keyword evidence="3" id="KW-1185">Reference proteome</keyword>
<dbReference type="InterPro" id="IPR007110">
    <property type="entry name" value="Ig-like_dom"/>
</dbReference>
<feature type="domain" description="Ig-like" evidence="1">
    <location>
        <begin position="22"/>
        <end position="95"/>
    </location>
</feature>
<accession>A0A7J7IYZ3</accession>
<dbReference type="EMBL" id="VXIV02003290">
    <property type="protein sequence ID" value="KAF6018624.1"/>
    <property type="molecule type" value="Genomic_DNA"/>
</dbReference>
<gene>
    <name evidence="2" type="ORF">EB796_023068</name>
</gene>
<evidence type="ECO:0000259" key="1">
    <source>
        <dbReference type="PROSITE" id="PS50835"/>
    </source>
</evidence>
<sequence length="134" mass="14697">MFIDIDVKAEVENPITLQVMAGDDCVELDCALHVTGNPQPSIFSWVRNGTEQSEETSHRLNLTPETAGTKETVMCTADNSLGKSSISINSINSISVSTTIKEQTDSVVESQSNLMARYSLSAIIISLIWNYVWI</sequence>
<proteinExistence type="predicted"/>
<evidence type="ECO:0000313" key="2">
    <source>
        <dbReference type="EMBL" id="KAF6018624.1"/>
    </source>
</evidence>
<dbReference type="InterPro" id="IPR036179">
    <property type="entry name" value="Ig-like_dom_sf"/>
</dbReference>